<dbReference type="EMBL" id="JAIWYP010000003">
    <property type="protein sequence ID" value="KAH3851747.1"/>
    <property type="molecule type" value="Genomic_DNA"/>
</dbReference>
<sequence length="130" mass="14824">MVRYPELMQRLMERFGAKDLPTTVDRRFKITQHEVGESQEGWSDRALTLATMAFRKLASTYATEKEVTKFCQRLLDREAGKHVSLHLSTSMGDVMNKAKLFNYVQLACTSATRGSKMGKQEESRGEGVTW</sequence>
<name>A0A9D4R2P1_DREPO</name>
<dbReference type="AlphaFoldDB" id="A0A9D4R2P1"/>
<organism evidence="1 2">
    <name type="scientific">Dreissena polymorpha</name>
    <name type="common">Zebra mussel</name>
    <name type="synonym">Mytilus polymorpha</name>
    <dbReference type="NCBI Taxonomy" id="45954"/>
    <lineage>
        <taxon>Eukaryota</taxon>
        <taxon>Metazoa</taxon>
        <taxon>Spiralia</taxon>
        <taxon>Lophotrochozoa</taxon>
        <taxon>Mollusca</taxon>
        <taxon>Bivalvia</taxon>
        <taxon>Autobranchia</taxon>
        <taxon>Heteroconchia</taxon>
        <taxon>Euheterodonta</taxon>
        <taxon>Imparidentia</taxon>
        <taxon>Neoheterodontei</taxon>
        <taxon>Myida</taxon>
        <taxon>Dreissenoidea</taxon>
        <taxon>Dreissenidae</taxon>
        <taxon>Dreissena</taxon>
    </lineage>
</organism>
<keyword evidence="2" id="KW-1185">Reference proteome</keyword>
<dbReference type="Proteomes" id="UP000828390">
    <property type="component" value="Unassembled WGS sequence"/>
</dbReference>
<comment type="caution">
    <text evidence="1">The sequence shown here is derived from an EMBL/GenBank/DDBJ whole genome shotgun (WGS) entry which is preliminary data.</text>
</comment>
<accession>A0A9D4R2P1</accession>
<evidence type="ECO:0000313" key="2">
    <source>
        <dbReference type="Proteomes" id="UP000828390"/>
    </source>
</evidence>
<gene>
    <name evidence="1" type="ORF">DPMN_094232</name>
</gene>
<evidence type="ECO:0000313" key="1">
    <source>
        <dbReference type="EMBL" id="KAH3851747.1"/>
    </source>
</evidence>
<protein>
    <submittedName>
        <fullName evidence="1">Uncharacterized protein</fullName>
    </submittedName>
</protein>
<reference evidence="1" key="1">
    <citation type="journal article" date="2019" name="bioRxiv">
        <title>The Genome of the Zebra Mussel, Dreissena polymorpha: A Resource for Invasive Species Research.</title>
        <authorList>
            <person name="McCartney M.A."/>
            <person name="Auch B."/>
            <person name="Kono T."/>
            <person name="Mallez S."/>
            <person name="Zhang Y."/>
            <person name="Obille A."/>
            <person name="Becker A."/>
            <person name="Abrahante J.E."/>
            <person name="Garbe J."/>
            <person name="Badalamenti J.P."/>
            <person name="Herman A."/>
            <person name="Mangelson H."/>
            <person name="Liachko I."/>
            <person name="Sullivan S."/>
            <person name="Sone E.D."/>
            <person name="Koren S."/>
            <person name="Silverstein K.A.T."/>
            <person name="Beckman K.B."/>
            <person name="Gohl D.M."/>
        </authorList>
    </citation>
    <scope>NUCLEOTIDE SEQUENCE</scope>
    <source>
        <strain evidence="1">Duluth1</strain>
        <tissue evidence="1">Whole animal</tissue>
    </source>
</reference>
<proteinExistence type="predicted"/>
<reference evidence="1" key="2">
    <citation type="submission" date="2020-11" db="EMBL/GenBank/DDBJ databases">
        <authorList>
            <person name="McCartney M.A."/>
            <person name="Auch B."/>
            <person name="Kono T."/>
            <person name="Mallez S."/>
            <person name="Becker A."/>
            <person name="Gohl D.M."/>
            <person name="Silverstein K.A.T."/>
            <person name="Koren S."/>
            <person name="Bechman K.B."/>
            <person name="Herman A."/>
            <person name="Abrahante J.E."/>
            <person name="Garbe J."/>
        </authorList>
    </citation>
    <scope>NUCLEOTIDE SEQUENCE</scope>
    <source>
        <strain evidence="1">Duluth1</strain>
        <tissue evidence="1">Whole animal</tissue>
    </source>
</reference>